<accession>A0A238FRB0</accession>
<dbReference type="AlphaFoldDB" id="A0A238FRB0"/>
<dbReference type="InterPro" id="IPR050897">
    <property type="entry name" value="SMAUG/VTS1_RNA-bind"/>
</dbReference>
<organism evidence="6 7">
    <name type="scientific">Microbotryum intermedium</name>
    <dbReference type="NCBI Taxonomy" id="269621"/>
    <lineage>
        <taxon>Eukaryota</taxon>
        <taxon>Fungi</taxon>
        <taxon>Dikarya</taxon>
        <taxon>Basidiomycota</taxon>
        <taxon>Pucciniomycotina</taxon>
        <taxon>Microbotryomycetes</taxon>
        <taxon>Microbotryales</taxon>
        <taxon>Microbotryaceae</taxon>
        <taxon>Microbotryum</taxon>
    </lineage>
</organism>
<dbReference type="EMBL" id="FMSP01000020">
    <property type="protein sequence ID" value="SCV74414.1"/>
    <property type="molecule type" value="Genomic_DNA"/>
</dbReference>
<dbReference type="OrthoDB" id="2155283at2759"/>
<dbReference type="Proteomes" id="UP000198372">
    <property type="component" value="Unassembled WGS sequence"/>
</dbReference>
<feature type="compositionally biased region" description="Polar residues" evidence="4">
    <location>
        <begin position="93"/>
        <end position="104"/>
    </location>
</feature>
<dbReference type="InterPro" id="IPR001660">
    <property type="entry name" value="SAM"/>
</dbReference>
<evidence type="ECO:0000256" key="3">
    <source>
        <dbReference type="ARBA" id="ARBA00022884"/>
    </source>
</evidence>
<sequence>MSSSSSSTAASERVAVGGAPRHHSLSATMSGAIQQSQQQAQQQQKQQYSSGLPSLPSRPPSSADAARARASIDAVGMRATSSSSTTGPHTHASLISSSTPNSAAGGNWNRARPASDFLSASHAASMHPPPNLGNIESIDRWFEDLQHYETTLEEMAAASLDSNFKEELSAIEQWFRVLSEAERTAALYSLLQSSTQVQMRFFITVLQQMARADPVTSLLSPANPNQRQSTTCFPAGRESMETQMEAKIASLSLKGSTSPAVRQFARPSASAPGPPSPTAANSDDPTAAATLANQRAKLKATSRTSAPANLLLSAGHDTNKSTSSLWSEKETLLERRSPSPGDRPRSTSSDHLPTGHSNGGNIAHPNGAHSGLHLSHSTGPPTTASFTRSSGVDADIPQLSPMVGGSWASMVNTPLVPMFGGKPGVEPGSQMEPGNYGGNSPSIGTSTWSSSGVHNGSVSPVLLDNDVRKFRRSARIGGSGGSPSGAAISEGALSGMYDDRAGPRSPAGTAASQFSSMQQNAINLGLAGLQQAQQQLHHSSPGLGSSRLNSSGALNSPGLIAAQQAAVAAQQNWRNGLGVTNAGLGVGADTGLFPSLGSTEVSVGGQSSTNAQLANLLALQQQMIQQQQQMQALSNLAAGGMGLSPVQMMHFQQQQQALLSPGGRNYGPTSPMGFGNAGLGMYGINQTRRSPRIDRSPGTPGHPSSRTSTPNPGASATVAGSGVNPDEPLDMSLLSDIPLWLRSLRLHKYTSTFEGSNWKEMVMLDDEGLEKKGVAVLGARRKLLKYVLHRSLVHRLSDSSANPGLHPHASLFYRVFETVRLKTNMALPGDGALNVDDRTTRSVSPNTADGTSSDPNNGNKNAEWDRLSPAPNAARAGW</sequence>
<dbReference type="PANTHER" id="PTHR12515:SF5">
    <property type="entry name" value="PROTEIN SMAUG"/>
    <property type="match status" value="1"/>
</dbReference>
<dbReference type="GO" id="GO:0000289">
    <property type="term" value="P:nuclear-transcribed mRNA poly(A) tail shortening"/>
    <property type="evidence" value="ECO:0007669"/>
    <property type="project" value="TreeGrafter"/>
</dbReference>
<feature type="compositionally biased region" description="Low complexity" evidence="4">
    <location>
        <begin position="34"/>
        <end position="71"/>
    </location>
</feature>
<feature type="compositionally biased region" description="Basic and acidic residues" evidence="4">
    <location>
        <begin position="327"/>
        <end position="345"/>
    </location>
</feature>
<dbReference type="GO" id="GO:0000932">
    <property type="term" value="C:P-body"/>
    <property type="evidence" value="ECO:0007669"/>
    <property type="project" value="TreeGrafter"/>
</dbReference>
<dbReference type="SUPFAM" id="SSF47769">
    <property type="entry name" value="SAM/Pointed domain"/>
    <property type="match status" value="1"/>
</dbReference>
<dbReference type="InterPro" id="IPR057327">
    <property type="entry name" value="Vts1_dom"/>
</dbReference>
<gene>
    <name evidence="6" type="ORF">BQ2448_6846</name>
</gene>
<feature type="compositionally biased region" description="Low complexity" evidence="4">
    <location>
        <begin position="1"/>
        <end position="11"/>
    </location>
</feature>
<dbReference type="Pfam" id="PF25479">
    <property type="entry name" value="Vts1"/>
    <property type="match status" value="1"/>
</dbReference>
<dbReference type="InterPro" id="IPR013761">
    <property type="entry name" value="SAM/pointed_sf"/>
</dbReference>
<evidence type="ECO:0000256" key="2">
    <source>
        <dbReference type="ARBA" id="ARBA00022490"/>
    </source>
</evidence>
<feature type="compositionally biased region" description="Polar residues" evidence="4">
    <location>
        <begin position="375"/>
        <end position="390"/>
    </location>
</feature>
<comment type="subcellular location">
    <subcellularLocation>
        <location evidence="1">Cytoplasm</location>
    </subcellularLocation>
</comment>
<feature type="region of interest" description="Disordered" evidence="4">
    <location>
        <begin position="251"/>
        <end position="285"/>
    </location>
</feature>
<feature type="region of interest" description="Disordered" evidence="4">
    <location>
        <begin position="688"/>
        <end position="725"/>
    </location>
</feature>
<dbReference type="SMART" id="SM00454">
    <property type="entry name" value="SAM"/>
    <property type="match status" value="1"/>
</dbReference>
<feature type="compositionally biased region" description="Polar residues" evidence="4">
    <location>
        <begin position="841"/>
        <end position="860"/>
    </location>
</feature>
<evidence type="ECO:0000313" key="6">
    <source>
        <dbReference type="EMBL" id="SCV74414.1"/>
    </source>
</evidence>
<protein>
    <submittedName>
        <fullName evidence="6">BQ2448_6846 protein</fullName>
    </submittedName>
</protein>
<name>A0A238FRB0_9BASI</name>
<dbReference type="Gene3D" id="1.10.150.50">
    <property type="entry name" value="Transcription Factor, Ets-1"/>
    <property type="match status" value="1"/>
</dbReference>
<dbReference type="PANTHER" id="PTHR12515">
    <property type="entry name" value="STERILE ALPHA MOTIF DOMAIN CONTAINING PROTEIN 4-RELATED"/>
    <property type="match status" value="1"/>
</dbReference>
<reference evidence="7" key="1">
    <citation type="submission" date="2016-09" db="EMBL/GenBank/DDBJ databases">
        <authorList>
            <person name="Jeantristanb JTB J.-T."/>
            <person name="Ricardo R."/>
        </authorList>
    </citation>
    <scope>NUCLEOTIDE SEQUENCE [LARGE SCALE GENOMIC DNA]</scope>
</reference>
<feature type="region of interest" description="Disordered" evidence="4">
    <location>
        <begin position="312"/>
        <end position="392"/>
    </location>
</feature>
<feature type="compositionally biased region" description="Polar residues" evidence="4">
    <location>
        <begin position="702"/>
        <end position="714"/>
    </location>
</feature>
<feature type="domain" description="SAM" evidence="5">
    <location>
        <begin position="729"/>
        <end position="793"/>
    </location>
</feature>
<evidence type="ECO:0000256" key="1">
    <source>
        <dbReference type="ARBA" id="ARBA00004496"/>
    </source>
</evidence>
<proteinExistence type="predicted"/>
<dbReference type="Pfam" id="PF07647">
    <property type="entry name" value="SAM_2"/>
    <property type="match status" value="1"/>
</dbReference>
<keyword evidence="7" id="KW-1185">Reference proteome</keyword>
<dbReference type="GO" id="GO:0003729">
    <property type="term" value="F:mRNA binding"/>
    <property type="evidence" value="ECO:0007669"/>
    <property type="project" value="TreeGrafter"/>
</dbReference>
<evidence type="ECO:0000313" key="7">
    <source>
        <dbReference type="Proteomes" id="UP000198372"/>
    </source>
</evidence>
<evidence type="ECO:0000259" key="5">
    <source>
        <dbReference type="SMART" id="SM00454"/>
    </source>
</evidence>
<keyword evidence="3" id="KW-0694">RNA-binding</keyword>
<evidence type="ECO:0000256" key="4">
    <source>
        <dbReference type="SAM" id="MobiDB-lite"/>
    </source>
</evidence>
<keyword evidence="2" id="KW-0963">Cytoplasm</keyword>
<feature type="region of interest" description="Disordered" evidence="4">
    <location>
        <begin position="1"/>
        <end position="107"/>
    </location>
</feature>
<feature type="region of interest" description="Disordered" evidence="4">
    <location>
        <begin position="827"/>
        <end position="878"/>
    </location>
</feature>
<dbReference type="STRING" id="269621.A0A238FRB0"/>